<evidence type="ECO:0000256" key="7">
    <source>
        <dbReference type="ARBA" id="ARBA00022989"/>
    </source>
</evidence>
<sequence length="144" mass="17258">MKKRVSALFVMCLSLGAAVSASSAHPMTIQFLHVMTMYADMAKPAQYHDYRHGPAWWHVPRWWNGPLWRFGPRRWDDARWWPRLPYNGPVSRHVPCHYRPMPVCRTYINAHMRWCYDRYRSCRAHDNTYQSVNGPRRQCHSPFI</sequence>
<evidence type="ECO:0000256" key="6">
    <source>
        <dbReference type="ARBA" id="ARBA00022734"/>
    </source>
</evidence>
<evidence type="ECO:0000256" key="4">
    <source>
        <dbReference type="ARBA" id="ARBA00022475"/>
    </source>
</evidence>
<evidence type="ECO:0000256" key="5">
    <source>
        <dbReference type="ARBA" id="ARBA00022692"/>
    </source>
</evidence>
<evidence type="ECO:0000256" key="3">
    <source>
        <dbReference type="ARBA" id="ARBA00020552"/>
    </source>
</evidence>
<comment type="subcellular location">
    <subcellularLocation>
        <location evidence="1">Cell membrane</location>
        <topology evidence="1">Single-pass membrane protein</topology>
    </subcellularLocation>
</comment>
<feature type="signal peptide" evidence="10">
    <location>
        <begin position="1"/>
        <end position="23"/>
    </location>
</feature>
<evidence type="ECO:0000313" key="11">
    <source>
        <dbReference type="EMBL" id="MFC4624664.1"/>
    </source>
</evidence>
<evidence type="ECO:0000256" key="10">
    <source>
        <dbReference type="SAM" id="SignalP"/>
    </source>
</evidence>
<comment type="similarity">
    <text evidence="2">Belongs to the BA14k family.</text>
</comment>
<keyword evidence="7" id="KW-1133">Transmembrane helix</keyword>
<dbReference type="Pfam" id="PF07886">
    <property type="entry name" value="BA14K"/>
    <property type="match status" value="1"/>
</dbReference>
<keyword evidence="12" id="KW-1185">Reference proteome</keyword>
<evidence type="ECO:0000256" key="9">
    <source>
        <dbReference type="ARBA" id="ARBA00025321"/>
    </source>
</evidence>
<dbReference type="RefSeq" id="WP_374830158.1">
    <property type="nucleotide sequence ID" value="NZ_JBHEEZ010000003.1"/>
</dbReference>
<keyword evidence="4" id="KW-1003">Cell membrane</keyword>
<dbReference type="InterPro" id="IPR012413">
    <property type="entry name" value="BA14K"/>
</dbReference>
<name>A0ABV9H5P0_9HYPH</name>
<evidence type="ECO:0000256" key="8">
    <source>
        <dbReference type="ARBA" id="ARBA00023026"/>
    </source>
</evidence>
<protein>
    <recommendedName>
        <fullName evidence="3">Lectin-like protein BA14k</fullName>
    </recommendedName>
</protein>
<keyword evidence="6" id="KW-0430">Lectin</keyword>
<dbReference type="Proteomes" id="UP001596042">
    <property type="component" value="Unassembled WGS sequence"/>
</dbReference>
<proteinExistence type="inferred from homology"/>
<keyword evidence="8" id="KW-0843">Virulence</keyword>
<accession>A0ABV9H5P0</accession>
<dbReference type="EMBL" id="JBHSEL010000044">
    <property type="protein sequence ID" value="MFC4624664.1"/>
    <property type="molecule type" value="Genomic_DNA"/>
</dbReference>
<reference evidence="12" key="1">
    <citation type="journal article" date="2019" name="Int. J. Syst. Evol. Microbiol.">
        <title>The Global Catalogue of Microorganisms (GCM) 10K type strain sequencing project: providing services to taxonomists for standard genome sequencing and annotation.</title>
        <authorList>
            <consortium name="The Broad Institute Genomics Platform"/>
            <consortium name="The Broad Institute Genome Sequencing Center for Infectious Disease"/>
            <person name="Wu L."/>
            <person name="Ma J."/>
        </authorList>
    </citation>
    <scope>NUCLEOTIDE SEQUENCE [LARGE SCALE GENOMIC DNA]</scope>
    <source>
        <strain evidence="12">CGMCC 1.15731</strain>
    </source>
</reference>
<gene>
    <name evidence="11" type="ORF">ACFO1V_05420</name>
</gene>
<evidence type="ECO:0000256" key="1">
    <source>
        <dbReference type="ARBA" id="ARBA00004162"/>
    </source>
</evidence>
<feature type="chain" id="PRO_5045613583" description="Lectin-like protein BA14k" evidence="10">
    <location>
        <begin position="24"/>
        <end position="144"/>
    </location>
</feature>
<organism evidence="11 12">
    <name type="scientific">Daeguia caeni</name>
    <dbReference type="NCBI Taxonomy" id="439612"/>
    <lineage>
        <taxon>Bacteria</taxon>
        <taxon>Pseudomonadati</taxon>
        <taxon>Pseudomonadota</taxon>
        <taxon>Alphaproteobacteria</taxon>
        <taxon>Hyphomicrobiales</taxon>
        <taxon>Brucellaceae</taxon>
        <taxon>Daeguia</taxon>
    </lineage>
</organism>
<comment type="function">
    <text evidence="9">Has immunoglobulin-binding and hemagglutination properties, and can bind to mannose. Essential for virulence. May be involved in LPS biosynthesis or polysaccharide transport.</text>
</comment>
<comment type="caution">
    <text evidence="11">The sequence shown here is derived from an EMBL/GenBank/DDBJ whole genome shotgun (WGS) entry which is preliminary data.</text>
</comment>
<evidence type="ECO:0000313" key="12">
    <source>
        <dbReference type="Proteomes" id="UP001596042"/>
    </source>
</evidence>
<keyword evidence="5" id="KW-0812">Transmembrane</keyword>
<keyword evidence="10" id="KW-0732">Signal</keyword>
<evidence type="ECO:0000256" key="2">
    <source>
        <dbReference type="ARBA" id="ARBA00010270"/>
    </source>
</evidence>
<keyword evidence="7" id="KW-0472">Membrane</keyword>